<dbReference type="Gene3D" id="3.10.50.10">
    <property type="match status" value="1"/>
</dbReference>
<dbReference type="InterPro" id="IPR050314">
    <property type="entry name" value="Glycosyl_Hydrlase_18"/>
</dbReference>
<keyword evidence="12" id="KW-1015">Disulfide bond</keyword>
<feature type="signal peptide" evidence="14">
    <location>
        <begin position="1"/>
        <end position="33"/>
    </location>
</feature>
<dbReference type="PANTHER" id="PTHR11177:SF333">
    <property type="entry name" value="CHITINASE"/>
    <property type="match status" value="1"/>
</dbReference>
<dbReference type="PROSITE" id="PS50941">
    <property type="entry name" value="CHIT_BIND_I_2"/>
    <property type="match status" value="1"/>
</dbReference>
<dbReference type="GO" id="GO:0000272">
    <property type="term" value="P:polysaccharide catabolic process"/>
    <property type="evidence" value="ECO:0007669"/>
    <property type="project" value="UniProtKB-KW"/>
</dbReference>
<keyword evidence="5" id="KW-0964">Secreted</keyword>
<dbReference type="InterPro" id="IPR036861">
    <property type="entry name" value="Endochitinase-like_sf"/>
</dbReference>
<evidence type="ECO:0000313" key="17">
    <source>
        <dbReference type="EMBL" id="KAK4034838.1"/>
    </source>
</evidence>
<dbReference type="SMART" id="SM00270">
    <property type="entry name" value="ChtBD1"/>
    <property type="match status" value="2"/>
</dbReference>
<dbReference type="InterPro" id="IPR017853">
    <property type="entry name" value="GH"/>
</dbReference>
<gene>
    <name evidence="17" type="ORF">C8A01DRAFT_18420</name>
</gene>
<dbReference type="GO" id="GO:0008843">
    <property type="term" value="F:endochitinase activity"/>
    <property type="evidence" value="ECO:0007669"/>
    <property type="project" value="UniProtKB-EC"/>
</dbReference>
<dbReference type="PANTHER" id="PTHR11177">
    <property type="entry name" value="CHITINASE"/>
    <property type="match status" value="1"/>
</dbReference>
<evidence type="ECO:0000256" key="12">
    <source>
        <dbReference type="PROSITE-ProRule" id="PRU00261"/>
    </source>
</evidence>
<dbReference type="InterPro" id="IPR029070">
    <property type="entry name" value="Chitinase_insertion_sf"/>
</dbReference>
<dbReference type="InterPro" id="IPR011583">
    <property type="entry name" value="Chitinase_II/V-like_cat"/>
</dbReference>
<comment type="caution">
    <text evidence="12">Lacks conserved residue(s) required for the propagation of feature annotation.</text>
</comment>
<dbReference type="GO" id="GO:0005576">
    <property type="term" value="C:extracellular region"/>
    <property type="evidence" value="ECO:0007669"/>
    <property type="project" value="UniProtKB-SubCell"/>
</dbReference>
<dbReference type="Proteomes" id="UP001303115">
    <property type="component" value="Unassembled WGS sequence"/>
</dbReference>
<keyword evidence="6 12" id="KW-0147">Chitin-binding</keyword>
<keyword evidence="11" id="KW-0624">Polysaccharide degradation</keyword>
<accession>A0AAN6PDN4</accession>
<dbReference type="Gene3D" id="3.20.20.80">
    <property type="entry name" value="Glycosidases"/>
    <property type="match status" value="1"/>
</dbReference>
<dbReference type="SUPFAM" id="SSF57016">
    <property type="entry name" value="Plant lectins/antimicrobial peptides"/>
    <property type="match status" value="1"/>
</dbReference>
<keyword evidence="14" id="KW-0732">Signal</keyword>
<dbReference type="SUPFAM" id="SSF54556">
    <property type="entry name" value="Chitinase insertion domain"/>
    <property type="match status" value="1"/>
</dbReference>
<evidence type="ECO:0000256" key="2">
    <source>
        <dbReference type="ARBA" id="ARBA00004613"/>
    </source>
</evidence>
<dbReference type="CDD" id="cd06922">
    <property type="entry name" value="ChtBD1_GH18_1"/>
    <property type="match status" value="1"/>
</dbReference>
<comment type="subcellular location">
    <subcellularLocation>
        <location evidence="2">Secreted</location>
    </subcellularLocation>
</comment>
<dbReference type="InterPro" id="IPR001223">
    <property type="entry name" value="Glyco_hydro18_cat"/>
</dbReference>
<evidence type="ECO:0000313" key="18">
    <source>
        <dbReference type="Proteomes" id="UP001303115"/>
    </source>
</evidence>
<dbReference type="SUPFAM" id="SSF51445">
    <property type="entry name" value="(Trans)glycosidases"/>
    <property type="match status" value="1"/>
</dbReference>
<dbReference type="GO" id="GO:0008061">
    <property type="term" value="F:chitin binding"/>
    <property type="evidence" value="ECO:0007669"/>
    <property type="project" value="UniProtKB-UniRule"/>
</dbReference>
<evidence type="ECO:0000256" key="11">
    <source>
        <dbReference type="ARBA" id="ARBA00023326"/>
    </source>
</evidence>
<dbReference type="Pfam" id="PF00704">
    <property type="entry name" value="Glyco_hydro_18"/>
    <property type="match status" value="1"/>
</dbReference>
<comment type="caution">
    <text evidence="17">The sequence shown here is derived from an EMBL/GenBank/DDBJ whole genome shotgun (WGS) entry which is preliminary data.</text>
</comment>
<evidence type="ECO:0000259" key="16">
    <source>
        <dbReference type="PROSITE" id="PS51910"/>
    </source>
</evidence>
<feature type="chain" id="PRO_5043033792" description="chitinase" evidence="14">
    <location>
        <begin position="34"/>
        <end position="1136"/>
    </location>
</feature>
<evidence type="ECO:0000256" key="5">
    <source>
        <dbReference type="ARBA" id="ARBA00022525"/>
    </source>
</evidence>
<feature type="domain" description="GH18" evidence="16">
    <location>
        <begin position="141"/>
        <end position="484"/>
    </location>
</feature>
<evidence type="ECO:0000256" key="9">
    <source>
        <dbReference type="ARBA" id="ARBA00023277"/>
    </source>
</evidence>
<comment type="catalytic activity">
    <reaction evidence="1">
        <text>Random endo-hydrolysis of N-acetyl-beta-D-glucosaminide (1-&gt;4)-beta-linkages in chitin and chitodextrins.</text>
        <dbReference type="EC" id="3.2.1.14"/>
    </reaction>
</comment>
<evidence type="ECO:0000259" key="15">
    <source>
        <dbReference type="PROSITE" id="PS50941"/>
    </source>
</evidence>
<evidence type="ECO:0000256" key="6">
    <source>
        <dbReference type="ARBA" id="ARBA00022669"/>
    </source>
</evidence>
<evidence type="ECO:0000256" key="4">
    <source>
        <dbReference type="ARBA" id="ARBA00012729"/>
    </source>
</evidence>
<keyword evidence="10 13" id="KW-0326">Glycosidase</keyword>
<feature type="domain" description="Chitin-binding type-1" evidence="15">
    <location>
        <begin position="86"/>
        <end position="140"/>
    </location>
</feature>
<dbReference type="Gene3D" id="3.30.60.10">
    <property type="entry name" value="Endochitinase-like"/>
    <property type="match status" value="1"/>
</dbReference>
<evidence type="ECO:0000256" key="3">
    <source>
        <dbReference type="ARBA" id="ARBA00008682"/>
    </source>
</evidence>
<dbReference type="SMART" id="SM00636">
    <property type="entry name" value="Glyco_18"/>
    <property type="match status" value="1"/>
</dbReference>
<dbReference type="InterPro" id="IPR001002">
    <property type="entry name" value="Chitin-bd_1"/>
</dbReference>
<feature type="disulfide bond" evidence="12">
    <location>
        <begin position="104"/>
        <end position="116"/>
    </location>
</feature>
<dbReference type="EMBL" id="MU854464">
    <property type="protein sequence ID" value="KAK4034838.1"/>
    <property type="molecule type" value="Genomic_DNA"/>
</dbReference>
<keyword evidence="7 13" id="KW-0378">Hydrolase</keyword>
<dbReference type="AlphaFoldDB" id="A0AAN6PDN4"/>
<evidence type="ECO:0000256" key="14">
    <source>
        <dbReference type="SAM" id="SignalP"/>
    </source>
</evidence>
<dbReference type="InterPro" id="IPR018371">
    <property type="entry name" value="Chitin-binding_1_CS"/>
</dbReference>
<keyword evidence="18" id="KW-1185">Reference proteome</keyword>
<dbReference type="EC" id="3.2.1.14" evidence="4"/>
<dbReference type="Pfam" id="PF00187">
    <property type="entry name" value="Chitin_bind_1"/>
    <property type="match status" value="1"/>
</dbReference>
<protein>
    <recommendedName>
        <fullName evidence="4">chitinase</fullName>
        <ecNumber evidence="4">3.2.1.14</ecNumber>
    </recommendedName>
</protein>
<sequence length="1136" mass="122250">MANSRSWSPLARHSLGLFTLLVTLILFTDSVSAKALTSTNGRAGDPDYTCSATKPCALGCCGKNGVCGMGPDYCSAANCINSCNAKSECDPANWGPQYAASEKCPLNVCCSKFGFCGTTAEFCGTTQINNPSCPGGKSATRRTIGYYEGWGVGRACDAMLPEQIPVAAYTHINFAFAMIDPVTFAVAPMSDGDVKLYSRLTALKALYPDLKVWISIGGWSMNDPDQPTATTFSDVAGSTANQKKFFASLIAFMSHYGFDGVDIDWEYPVAPERSGRPEDYKNFPIFLQNLRNAFQAAGKSWGLTITLPSSFWYLQHFDIVKLEPVVDWFNMMAIIAAHTNLTEIDQSMKLLWRNGINPAKVVLGLGFYGRSYTLANPSCNKAGCTFTAGGPAGPCTNSVGTLSYGEIQQLIAAGAKPVLDSKAAVQTLTYGGKNWVSYDDQTTLKMKVDYANNNCLGGTMVWAASTDDSKGSGAAALMAANGVKAGPLGTHIGIVIPPDNPGLCSWTMCGGTCPAGTTAAAYVLDGCPQPTSSPFTYRQFCCPSNDVPDCSLRVQDFQGQTCISGSCPAGTQLLTTTQFLVFPYQLCSAGGHINWCCSQSKSLTNTLGQCSWTGCGGSCPSGTTALTQTLTGDGGDSPCTSGRRSLCCPTSGGSSFISSTCGWYRNAFHNTCTPGCPQGKVQLAVDSAGANCVRGYGSFCCDRPVNSLAGRNDPQMRAFEQFVHSFMLSGTCSAYDMPISRKRKRQFSFLSPDSYDMATKLAPLLYAWVFSTSERAYITPFQQIWDDERSLTGNVFPSFDTLASGLGDYNPIDGDAVGYLDAVLCYGKYGADSIKDTKAASNHLCVVMPDGGLVAKRDGVIDFIPRQRGRSAGESATFNNTLAKRWFEDVWEDGGGPREHGRPLVGDAFDVIASGNLRPEFYNFFRFRGNEIEMEVVFLVGANTHTVPGYLQRTANDRYLVMHIHFNARGLINGNLGIDQINIRHAEHIQAQEGPAIPGRYRAARPEGWGAQAFRCEDRETGMDPDTTIVPTTLREGLVLDVVHIIRRWGVNGNLFNMANPDPSTLQREERGILAGTLVRDRNGNTVPMFNGARFAHGGGGLAFAPDGSLYNPWTRNGGDIVNTPGYYLRQDGSSN</sequence>
<dbReference type="PROSITE" id="PS51910">
    <property type="entry name" value="GH18_2"/>
    <property type="match status" value="1"/>
</dbReference>
<keyword evidence="8" id="KW-0146">Chitin degradation</keyword>
<evidence type="ECO:0000256" key="10">
    <source>
        <dbReference type="ARBA" id="ARBA00023295"/>
    </source>
</evidence>
<evidence type="ECO:0000256" key="8">
    <source>
        <dbReference type="ARBA" id="ARBA00023024"/>
    </source>
</evidence>
<keyword evidence="9" id="KW-0119">Carbohydrate metabolism</keyword>
<feature type="disulfide bond" evidence="12">
    <location>
        <begin position="109"/>
        <end position="123"/>
    </location>
</feature>
<evidence type="ECO:0000256" key="7">
    <source>
        <dbReference type="ARBA" id="ARBA00022801"/>
    </source>
</evidence>
<dbReference type="PROSITE" id="PS01095">
    <property type="entry name" value="GH18_1"/>
    <property type="match status" value="1"/>
</dbReference>
<comment type="similarity">
    <text evidence="3">Belongs to the glycosyl hydrolase 18 family. Chitinase class V subfamily.</text>
</comment>
<proteinExistence type="inferred from homology"/>
<dbReference type="PROSITE" id="PS00026">
    <property type="entry name" value="CHIT_BIND_I_1"/>
    <property type="match status" value="1"/>
</dbReference>
<organism evidence="17 18">
    <name type="scientific">Parachaetomium inaequale</name>
    <dbReference type="NCBI Taxonomy" id="2588326"/>
    <lineage>
        <taxon>Eukaryota</taxon>
        <taxon>Fungi</taxon>
        <taxon>Dikarya</taxon>
        <taxon>Ascomycota</taxon>
        <taxon>Pezizomycotina</taxon>
        <taxon>Sordariomycetes</taxon>
        <taxon>Sordariomycetidae</taxon>
        <taxon>Sordariales</taxon>
        <taxon>Chaetomiaceae</taxon>
        <taxon>Parachaetomium</taxon>
    </lineage>
</organism>
<dbReference type="GO" id="GO:0006032">
    <property type="term" value="P:chitin catabolic process"/>
    <property type="evidence" value="ECO:0007669"/>
    <property type="project" value="UniProtKB-KW"/>
</dbReference>
<dbReference type="CDD" id="cd00035">
    <property type="entry name" value="ChtBD1"/>
    <property type="match status" value="1"/>
</dbReference>
<name>A0AAN6PDN4_9PEZI</name>
<dbReference type="InterPro" id="IPR001579">
    <property type="entry name" value="Glyco_hydro_18_chit_AS"/>
</dbReference>
<evidence type="ECO:0000256" key="13">
    <source>
        <dbReference type="RuleBase" id="RU000489"/>
    </source>
</evidence>
<evidence type="ECO:0000256" key="1">
    <source>
        <dbReference type="ARBA" id="ARBA00000822"/>
    </source>
</evidence>
<reference evidence="18" key="1">
    <citation type="journal article" date="2023" name="Mol. Phylogenet. Evol.">
        <title>Genome-scale phylogeny and comparative genomics of the fungal order Sordariales.</title>
        <authorList>
            <person name="Hensen N."/>
            <person name="Bonometti L."/>
            <person name="Westerberg I."/>
            <person name="Brannstrom I.O."/>
            <person name="Guillou S."/>
            <person name="Cros-Aarteil S."/>
            <person name="Calhoun S."/>
            <person name="Haridas S."/>
            <person name="Kuo A."/>
            <person name="Mondo S."/>
            <person name="Pangilinan J."/>
            <person name="Riley R."/>
            <person name="LaButti K."/>
            <person name="Andreopoulos B."/>
            <person name="Lipzen A."/>
            <person name="Chen C."/>
            <person name="Yan M."/>
            <person name="Daum C."/>
            <person name="Ng V."/>
            <person name="Clum A."/>
            <person name="Steindorff A."/>
            <person name="Ohm R.A."/>
            <person name="Martin F."/>
            <person name="Silar P."/>
            <person name="Natvig D.O."/>
            <person name="Lalanne C."/>
            <person name="Gautier V."/>
            <person name="Ament-Velasquez S.L."/>
            <person name="Kruys A."/>
            <person name="Hutchinson M.I."/>
            <person name="Powell A.J."/>
            <person name="Barry K."/>
            <person name="Miller A.N."/>
            <person name="Grigoriev I.V."/>
            <person name="Debuchy R."/>
            <person name="Gladieux P."/>
            <person name="Hiltunen Thoren M."/>
            <person name="Johannesson H."/>
        </authorList>
    </citation>
    <scope>NUCLEOTIDE SEQUENCE [LARGE SCALE GENOMIC DNA]</scope>
    <source>
        <strain evidence="18">CBS 284.82</strain>
    </source>
</reference>